<evidence type="ECO:0000256" key="2">
    <source>
        <dbReference type="SAM" id="Phobius"/>
    </source>
</evidence>
<keyword evidence="2" id="KW-0812">Transmembrane</keyword>
<dbReference type="EMBL" id="JAOQAZ010000026">
    <property type="protein sequence ID" value="KAJ4252341.1"/>
    <property type="molecule type" value="Genomic_DNA"/>
</dbReference>
<dbReference type="Proteomes" id="UP001152049">
    <property type="component" value="Unassembled WGS sequence"/>
</dbReference>
<sequence>MANISSPLRQHSGDDDDEVGIPKRRTLSEWDNDVAAATIAHFFIIYSNASPNMKTRFRALEMLWHFCVQTYSVQVKDGVDETTISASSVKIVSSNSTFDGENEWDSFILSDETGEGSFNVTTSPIHVQIDEDFRHAFSGDWSSDPSNRLPSGLAYQLGYNLMSGVSATTPDEKFDNLTWKNIHTYTDHIAEGMTAFLRTADAQGSVEGKGFNRETYMFVRWQWLALLAGQVGLTVAFLVAIIIHTARIGVDVVKSSNAAELFALRRIDLEEQV</sequence>
<proteinExistence type="predicted"/>
<reference evidence="3" key="1">
    <citation type="submission" date="2022-09" db="EMBL/GenBank/DDBJ databases">
        <title>Fusarium specimens isolated from Avocado Roots.</title>
        <authorList>
            <person name="Stajich J."/>
            <person name="Roper C."/>
            <person name="Heimlech-Rivalta G."/>
        </authorList>
    </citation>
    <scope>NUCLEOTIDE SEQUENCE</scope>
    <source>
        <strain evidence="3">CF00136</strain>
    </source>
</reference>
<evidence type="ECO:0000256" key="1">
    <source>
        <dbReference type="SAM" id="MobiDB-lite"/>
    </source>
</evidence>
<comment type="caution">
    <text evidence="3">The sequence shown here is derived from an EMBL/GenBank/DDBJ whole genome shotgun (WGS) entry which is preliminary data.</text>
</comment>
<keyword evidence="4" id="KW-1185">Reference proteome</keyword>
<evidence type="ECO:0000313" key="4">
    <source>
        <dbReference type="Proteomes" id="UP001152049"/>
    </source>
</evidence>
<evidence type="ECO:0000313" key="3">
    <source>
        <dbReference type="EMBL" id="KAJ4252341.1"/>
    </source>
</evidence>
<dbReference type="AlphaFoldDB" id="A0A9W8RRY8"/>
<dbReference type="PANTHER" id="PTHR35394">
    <property type="entry name" value="DUF3176 DOMAIN-CONTAINING PROTEIN"/>
    <property type="match status" value="1"/>
</dbReference>
<accession>A0A9W8RRY8</accession>
<name>A0A9W8RRY8_9HYPO</name>
<keyword evidence="2" id="KW-0472">Membrane</keyword>
<feature type="transmembrane region" description="Helical" evidence="2">
    <location>
        <begin position="223"/>
        <end position="246"/>
    </location>
</feature>
<organism evidence="3 4">
    <name type="scientific">Fusarium torreyae</name>
    <dbReference type="NCBI Taxonomy" id="1237075"/>
    <lineage>
        <taxon>Eukaryota</taxon>
        <taxon>Fungi</taxon>
        <taxon>Dikarya</taxon>
        <taxon>Ascomycota</taxon>
        <taxon>Pezizomycotina</taxon>
        <taxon>Sordariomycetes</taxon>
        <taxon>Hypocreomycetidae</taxon>
        <taxon>Hypocreales</taxon>
        <taxon>Nectriaceae</taxon>
        <taxon>Fusarium</taxon>
    </lineage>
</organism>
<protein>
    <submittedName>
        <fullName evidence="3">Uncharacterized protein</fullName>
    </submittedName>
</protein>
<dbReference type="OrthoDB" id="5376804at2759"/>
<dbReference type="PANTHER" id="PTHR35394:SF5">
    <property type="entry name" value="DUF3176 DOMAIN-CONTAINING PROTEIN"/>
    <property type="match status" value="1"/>
</dbReference>
<feature type="region of interest" description="Disordered" evidence="1">
    <location>
        <begin position="1"/>
        <end position="21"/>
    </location>
</feature>
<keyword evidence="2" id="KW-1133">Transmembrane helix</keyword>
<gene>
    <name evidence="3" type="ORF">NW762_010939</name>
</gene>